<organism evidence="1">
    <name type="scientific">Leptospira interrogans serovar Hardjo str. Norma</name>
    <dbReference type="NCBI Taxonomy" id="1279460"/>
    <lineage>
        <taxon>Bacteria</taxon>
        <taxon>Pseudomonadati</taxon>
        <taxon>Spirochaetota</taxon>
        <taxon>Spirochaetia</taxon>
        <taxon>Leptospirales</taxon>
        <taxon>Leptospiraceae</taxon>
        <taxon>Leptospira</taxon>
    </lineage>
</organism>
<dbReference type="Proteomes" id="UP000056502">
    <property type="component" value="Chromosome I"/>
</dbReference>
<sequence>MSTNNSFGKRSADLLNITLMPVGVEHLIESLRILKSDP</sequence>
<dbReference type="EMBL" id="CP012603">
    <property type="protein sequence ID" value="ALE40531.1"/>
    <property type="molecule type" value="Genomic_DNA"/>
</dbReference>
<evidence type="ECO:0000313" key="1">
    <source>
        <dbReference type="EMBL" id="ALE40531.1"/>
    </source>
</evidence>
<reference evidence="1 2" key="1">
    <citation type="journal article" date="2015" name="Genome Announc.">
        <title>Whole-Genome Sequence of Leptospira interrogans Serovar Hardjo Subtype Hardjoprajitno Strain Norma, Isolated from Cattle in a Leptospirosis Outbreak in Brazil.</title>
        <authorList>
            <person name="Cosate M.R."/>
            <person name="Soares S.C."/>
            <person name="Mendes T.A."/>
            <person name="Raittz R.T."/>
            <person name="Moreira E.C."/>
            <person name="Leite R."/>
            <person name="Fernandes G.R."/>
            <person name="Haddad J.P."/>
            <person name="Ortega J.M."/>
        </authorList>
    </citation>
    <scope>NUCLEOTIDE SEQUENCE [LARGE SCALE GENOMIC DNA]</scope>
    <source>
        <strain evidence="1 2">Norma</strain>
    </source>
</reference>
<dbReference type="AlphaFoldDB" id="A0A0M3TMB2"/>
<evidence type="ECO:0000313" key="2">
    <source>
        <dbReference type="Proteomes" id="UP000056502"/>
    </source>
</evidence>
<proteinExistence type="predicted"/>
<name>A0A0M3TMB2_LEPIR</name>
<gene>
    <name evidence="1" type="ORF">G436_3378</name>
</gene>
<protein>
    <submittedName>
        <fullName evidence="1">Uncharacterized protein</fullName>
    </submittedName>
</protein>
<dbReference type="PATRIC" id="fig|1279460.3.peg.3430"/>
<accession>A0A0M3TMB2</accession>